<dbReference type="VEuPathDB" id="TriTrypDB:ADEAN_001046100"/>
<dbReference type="Pfam" id="PF04468">
    <property type="entry name" value="PSP1"/>
    <property type="match status" value="1"/>
</dbReference>
<accession>S9V546</accession>
<feature type="compositionally biased region" description="Polar residues" evidence="1">
    <location>
        <begin position="58"/>
        <end position="75"/>
    </location>
</feature>
<sequence>MYAPLTDCTHATIQAINRANNTPTFYAKKSATRRVSHDPYKEGLLSPEDSFQFNEELQGLSNEPSPITWDGQRSGSYPKDVKISRPLFSDANRSVEESDNSHNVSTTGATPMKGVGKIYVGGRPMPVRRQQNAKVQVVLRGSEETFSLRDAYAVWGLDVDMNELRGRFVIVEGDRGEDMGYIREVSEVADTEEPSFLHLPAVVRGANHFDVMQYDQLDALEADALEYCRACQDHVKVDSPFTIEAAVFQYDRKKLTLKYKSEDYVDFRELTRLLHNRYKCRIWMDQLNREARIDRREKEYHNNKRGNMRHRN</sequence>
<reference evidence="3 4" key="1">
    <citation type="submission" date="2020-08" db="EMBL/GenBank/DDBJ databases">
        <authorList>
            <person name="Newling K."/>
            <person name="Davey J."/>
            <person name="Forrester S."/>
        </authorList>
    </citation>
    <scope>NUCLEOTIDE SEQUENCE [LARGE SCALE GENOMIC DNA]</scope>
    <source>
        <strain evidence="4">Crithidia deanei Carvalho (ATCC PRA-265)</strain>
    </source>
</reference>
<gene>
    <name evidence="3" type="ORF">ADEAN_001046100</name>
</gene>
<dbReference type="PANTHER" id="PTHR43830:SF19">
    <property type="entry name" value="PSP1 C-TERMINAL DOMAIN-CONTAINING PROTEIN"/>
    <property type="match status" value="1"/>
</dbReference>
<keyword evidence="4" id="KW-1185">Reference proteome</keyword>
<dbReference type="PANTHER" id="PTHR43830">
    <property type="entry name" value="PROTEIN PSP1"/>
    <property type="match status" value="1"/>
</dbReference>
<proteinExistence type="predicted"/>
<dbReference type="EMBL" id="LR877173">
    <property type="protein sequence ID" value="CAD2222905.1"/>
    <property type="molecule type" value="Genomic_DNA"/>
</dbReference>
<evidence type="ECO:0000313" key="4">
    <source>
        <dbReference type="Proteomes" id="UP000515908"/>
    </source>
</evidence>
<feature type="domain" description="PSP1 C-terminal" evidence="2">
    <location>
        <begin position="200"/>
        <end position="287"/>
    </location>
</feature>
<evidence type="ECO:0000259" key="2">
    <source>
        <dbReference type="PROSITE" id="PS51411"/>
    </source>
</evidence>
<name>S9V546_9TRYP</name>
<dbReference type="PROSITE" id="PS51411">
    <property type="entry name" value="PSP1_C"/>
    <property type="match status" value="1"/>
</dbReference>
<dbReference type="InterPro" id="IPR007557">
    <property type="entry name" value="PSP1_C"/>
</dbReference>
<dbReference type="InterPro" id="IPR047767">
    <property type="entry name" value="PSP1-like"/>
</dbReference>
<dbReference type="AlphaFoldDB" id="S9V546"/>
<dbReference type="GO" id="GO:0005737">
    <property type="term" value="C:cytoplasm"/>
    <property type="evidence" value="ECO:0007669"/>
    <property type="project" value="TreeGrafter"/>
</dbReference>
<feature type="region of interest" description="Disordered" evidence="1">
    <location>
        <begin position="58"/>
        <end position="110"/>
    </location>
</feature>
<dbReference type="OrthoDB" id="277004at2759"/>
<evidence type="ECO:0000313" key="3">
    <source>
        <dbReference type="EMBL" id="CAD2222905.1"/>
    </source>
</evidence>
<organism evidence="3 4">
    <name type="scientific">Angomonas deanei</name>
    <dbReference type="NCBI Taxonomy" id="59799"/>
    <lineage>
        <taxon>Eukaryota</taxon>
        <taxon>Discoba</taxon>
        <taxon>Euglenozoa</taxon>
        <taxon>Kinetoplastea</taxon>
        <taxon>Metakinetoplastina</taxon>
        <taxon>Trypanosomatida</taxon>
        <taxon>Trypanosomatidae</taxon>
        <taxon>Strigomonadinae</taxon>
        <taxon>Angomonas</taxon>
    </lineage>
</organism>
<protein>
    <submittedName>
        <fullName evidence="3">PSP1 C-terminal conserved region containing protein, putative</fullName>
    </submittedName>
</protein>
<dbReference type="Proteomes" id="UP000515908">
    <property type="component" value="Chromosome 29"/>
</dbReference>
<evidence type="ECO:0000256" key="1">
    <source>
        <dbReference type="SAM" id="MobiDB-lite"/>
    </source>
</evidence>